<dbReference type="EMBL" id="JABCKV010000031">
    <property type="protein sequence ID" value="KAG5645848.1"/>
    <property type="molecule type" value="Genomic_DNA"/>
</dbReference>
<protein>
    <submittedName>
        <fullName evidence="1">Uncharacterized protein</fullName>
    </submittedName>
</protein>
<sequence length="328" mass="36755">MSFPRHDSTSPAVNEVIKSFYDPALELGCAILDSMSTIEKTILSCFNQSLSQEGARIHQESMFAAKGRLSSALSAARAELKIVCDTMDFGLETLGGGMDIPLKVFDMCSFMISLLQMAQDVRDALKDTQNILVHHFTSNVRLWYPRFTLAWLGVAPSTMLLEERGIAMDQELQDLSNDLTQEAQQGLAEQSIPSTSPKKSKKAPSILVVWQFVRRHIWNSPRTLSVRLLISQFLKSVEHSPHLRHALKNTVGITILSIPAFLPITSAGRQHRFTSCDSVVLTPFFNQVTTGSRHTLANGCSFPFYGFSRQILGQLWVISTKLWRRRLI</sequence>
<dbReference type="OrthoDB" id="3058652at2759"/>
<dbReference type="Proteomes" id="UP000775547">
    <property type="component" value="Unassembled WGS sequence"/>
</dbReference>
<comment type="caution">
    <text evidence="1">The sequence shown here is derived from an EMBL/GenBank/DDBJ whole genome shotgun (WGS) entry which is preliminary data.</text>
</comment>
<evidence type="ECO:0000313" key="2">
    <source>
        <dbReference type="Proteomes" id="UP000775547"/>
    </source>
</evidence>
<keyword evidence="2" id="KW-1185">Reference proteome</keyword>
<reference evidence="1" key="1">
    <citation type="submission" date="2020-07" db="EMBL/GenBank/DDBJ databases">
        <authorList>
            <person name="Nieuwenhuis M."/>
            <person name="Van De Peppel L.J.J."/>
        </authorList>
    </citation>
    <scope>NUCLEOTIDE SEQUENCE</scope>
    <source>
        <strain evidence="1">AP01</strain>
        <tissue evidence="1">Mycelium</tissue>
    </source>
</reference>
<gene>
    <name evidence="1" type="ORF">DXG03_005190</name>
</gene>
<name>A0A9P7G990_9AGAR</name>
<proteinExistence type="predicted"/>
<organism evidence="1 2">
    <name type="scientific">Asterophora parasitica</name>
    <dbReference type="NCBI Taxonomy" id="117018"/>
    <lineage>
        <taxon>Eukaryota</taxon>
        <taxon>Fungi</taxon>
        <taxon>Dikarya</taxon>
        <taxon>Basidiomycota</taxon>
        <taxon>Agaricomycotina</taxon>
        <taxon>Agaricomycetes</taxon>
        <taxon>Agaricomycetidae</taxon>
        <taxon>Agaricales</taxon>
        <taxon>Tricholomatineae</taxon>
        <taxon>Lyophyllaceae</taxon>
        <taxon>Asterophora</taxon>
    </lineage>
</organism>
<evidence type="ECO:0000313" key="1">
    <source>
        <dbReference type="EMBL" id="KAG5645848.1"/>
    </source>
</evidence>
<reference evidence="1" key="2">
    <citation type="submission" date="2021-10" db="EMBL/GenBank/DDBJ databases">
        <title>Phylogenomics reveals ancestral predisposition of the termite-cultivated fungus Termitomyces towards a domesticated lifestyle.</title>
        <authorList>
            <person name="Auxier B."/>
            <person name="Grum-Grzhimaylo A."/>
            <person name="Cardenas M.E."/>
            <person name="Lodge J.D."/>
            <person name="Laessoe T."/>
            <person name="Pedersen O."/>
            <person name="Smith M.E."/>
            <person name="Kuyper T.W."/>
            <person name="Franco-Molano E.A."/>
            <person name="Baroni T.J."/>
            <person name="Aanen D.K."/>
        </authorList>
    </citation>
    <scope>NUCLEOTIDE SEQUENCE</scope>
    <source>
        <strain evidence="1">AP01</strain>
        <tissue evidence="1">Mycelium</tissue>
    </source>
</reference>
<dbReference type="AlphaFoldDB" id="A0A9P7G990"/>
<accession>A0A9P7G990</accession>